<protein>
    <submittedName>
        <fullName evidence="3">Uncharacterized protein</fullName>
    </submittedName>
</protein>
<proteinExistence type="predicted"/>
<dbReference type="Proteomes" id="UP000291422">
    <property type="component" value="Unassembled WGS sequence"/>
</dbReference>
<dbReference type="RefSeq" id="XP_018389778.1">
    <property type="nucleotide sequence ID" value="XM_018531993.1"/>
</dbReference>
<dbReference type="GeneID" id="29117587"/>
<evidence type="ECO:0000313" key="5">
    <source>
        <dbReference type="Proteomes" id="UP000077248"/>
    </source>
</evidence>
<dbReference type="VEuPathDB" id="FungiDB:CC77DRAFT_515558"/>
<keyword evidence="5" id="KW-1185">Reference proteome</keyword>
<evidence type="ECO:0000313" key="4">
    <source>
        <dbReference type="EMBL" id="RYN84439.1"/>
    </source>
</evidence>
<feature type="region of interest" description="Disordered" evidence="1">
    <location>
        <begin position="60"/>
        <end position="112"/>
    </location>
</feature>
<accession>A0A177DXG9</accession>
<dbReference type="EMBL" id="KV441471">
    <property type="protein sequence ID" value="OAG24357.1"/>
    <property type="molecule type" value="Genomic_DNA"/>
</dbReference>
<name>A0A177DXG9_ALTAL</name>
<keyword evidence="2" id="KW-0472">Membrane</keyword>
<reference evidence="4" key="3">
    <citation type="journal article" date="2019" name="J. ISSAAS">
        <title>Genomics, evolutionary history and diagnostics of the Alternaria alternata species group including apple and Asian pear pathotypes.</title>
        <authorList>
            <person name="Armitage A.D."/>
            <person name="Cockerton H.M."/>
            <person name="Sreenivasaprasad S."/>
            <person name="Woodhall J."/>
            <person name="Lane C."/>
            <person name="Harrison R.J."/>
            <person name="Clarkson J.P."/>
        </authorList>
    </citation>
    <scope>NUCLEOTIDE SEQUENCE</scope>
    <source>
        <strain evidence="4">FERA 1177</strain>
    </source>
</reference>
<dbReference type="AlphaFoldDB" id="A0A177DXG9"/>
<organism evidence="3 5">
    <name type="scientific">Alternaria alternata</name>
    <name type="common">Alternaria rot fungus</name>
    <name type="synonym">Torula alternata</name>
    <dbReference type="NCBI Taxonomy" id="5599"/>
    <lineage>
        <taxon>Eukaryota</taxon>
        <taxon>Fungi</taxon>
        <taxon>Dikarya</taxon>
        <taxon>Ascomycota</taxon>
        <taxon>Pezizomycotina</taxon>
        <taxon>Dothideomycetes</taxon>
        <taxon>Pleosporomycetidae</taxon>
        <taxon>Pleosporales</taxon>
        <taxon>Pleosporineae</taxon>
        <taxon>Pleosporaceae</taxon>
        <taxon>Alternaria</taxon>
        <taxon>Alternaria sect. Alternaria</taxon>
        <taxon>Alternaria alternata complex</taxon>
    </lineage>
</organism>
<dbReference type="Proteomes" id="UP000077248">
    <property type="component" value="Unassembled WGS sequence"/>
</dbReference>
<feature type="compositionally biased region" description="Polar residues" evidence="1">
    <location>
        <begin position="82"/>
        <end position="107"/>
    </location>
</feature>
<reference evidence="3 5" key="1">
    <citation type="submission" date="2016-05" db="EMBL/GenBank/DDBJ databases">
        <title>Comparative analysis of secretome profiles of manganese(II)-oxidizing ascomycete fungi.</title>
        <authorList>
            <consortium name="DOE Joint Genome Institute"/>
            <person name="Zeiner C.A."/>
            <person name="Purvine S.O."/>
            <person name="Zink E.M."/>
            <person name="Wu S."/>
            <person name="Pasa-Tolic L."/>
            <person name="Chaput D.L."/>
            <person name="Haridas S."/>
            <person name="Grigoriev I.V."/>
            <person name="Santelli C.M."/>
            <person name="Hansel C.M."/>
        </authorList>
    </citation>
    <scope>NUCLEOTIDE SEQUENCE [LARGE SCALE GENOMIC DNA]</scope>
    <source>
        <strain evidence="3 5">SRC1lrK2f</strain>
    </source>
</reference>
<evidence type="ECO:0000256" key="1">
    <source>
        <dbReference type="SAM" id="MobiDB-lite"/>
    </source>
</evidence>
<keyword evidence="2" id="KW-1133">Transmembrane helix</keyword>
<evidence type="ECO:0000256" key="2">
    <source>
        <dbReference type="SAM" id="Phobius"/>
    </source>
</evidence>
<feature type="compositionally biased region" description="Basic and acidic residues" evidence="1">
    <location>
        <begin position="60"/>
        <end position="79"/>
    </location>
</feature>
<dbReference type="KEGG" id="aalt:CC77DRAFT_515558"/>
<evidence type="ECO:0000313" key="3">
    <source>
        <dbReference type="EMBL" id="OAG24357.1"/>
    </source>
</evidence>
<keyword evidence="2" id="KW-0812">Transmembrane</keyword>
<feature type="transmembrane region" description="Helical" evidence="2">
    <location>
        <begin position="15"/>
        <end position="38"/>
    </location>
</feature>
<evidence type="ECO:0000313" key="6">
    <source>
        <dbReference type="Proteomes" id="UP000291422"/>
    </source>
</evidence>
<dbReference type="EMBL" id="PDXD01000001">
    <property type="protein sequence ID" value="RYN84439.1"/>
    <property type="molecule type" value="Genomic_DNA"/>
</dbReference>
<reference evidence="6" key="2">
    <citation type="journal article" date="2019" name="bioRxiv">
        <title>Genomics, evolutionary history and diagnostics of the Alternaria alternata species group including apple and Asian pear pathotypes.</title>
        <authorList>
            <person name="Armitage A.D."/>
            <person name="Cockerton H.M."/>
            <person name="Sreenivasaprasad S."/>
            <person name="Woodhall J.W."/>
            <person name="Lane C.R."/>
            <person name="Harrison R.J."/>
            <person name="Clarkson J.P."/>
        </authorList>
    </citation>
    <scope>NUCLEOTIDE SEQUENCE [LARGE SCALE GENOMIC DNA]</scope>
    <source>
        <strain evidence="6">FERA 1177</strain>
    </source>
</reference>
<sequence length="133" mass="14100">MSGPESKLGGLSTSIVAVIAVGGVAGLLALIVVAAIIMDIPKRMKKKKNTGIMAAEEMEKKSMDIEEKPMGINEMEKGAPKLSTTRTSMRSPSQYSSTQVDRSTSPECQCAHPSIVIHPSPVYSSTSTLSQGY</sequence>
<gene>
    <name evidence="4" type="ORF">AA0117_g1061</name>
    <name evidence="3" type="ORF">CC77DRAFT_515558</name>
</gene>